<sequence>MVINCMKYTCMSDGSWKERWQGGMGFLVKKKGQRSAYKAAGVVACSPIHAEARAMREAIRYIAEMNYYPCTFYTDSQKIATLSMQHQPPLMADWTVFKEIYEIWDIMKRNTYFHCVYLPREQIELAKKGRMEGPTWSNTGFTFPMFSD</sequence>
<dbReference type="OrthoDB" id="663515at2759"/>
<dbReference type="PANTHER" id="PTHR34146:SF8">
    <property type="entry name" value="RNASE H TYPE-1 DOMAIN-CONTAINING PROTEIN"/>
    <property type="match status" value="1"/>
</dbReference>
<dbReference type="PANTHER" id="PTHR34146">
    <property type="entry name" value="POLYNUCLEOTIDYL TRANSFERASE, RIBONUCLEASE H-LIKE SUPERFAMILY PROTEIN-RELATED"/>
    <property type="match status" value="1"/>
</dbReference>
<dbReference type="AlphaFoldDB" id="A0A833VDI2"/>
<feature type="domain" description="RNase H type-1" evidence="1">
    <location>
        <begin position="13"/>
        <end position="127"/>
    </location>
</feature>
<dbReference type="GO" id="GO:0004523">
    <property type="term" value="F:RNA-DNA hybrid ribonuclease activity"/>
    <property type="evidence" value="ECO:0007669"/>
    <property type="project" value="InterPro"/>
</dbReference>
<gene>
    <name evidence="2" type="ORF">FCM35_KLT14938</name>
</gene>
<dbReference type="InterPro" id="IPR012337">
    <property type="entry name" value="RNaseH-like_sf"/>
</dbReference>
<dbReference type="InterPro" id="IPR002156">
    <property type="entry name" value="RNaseH_domain"/>
</dbReference>
<evidence type="ECO:0000259" key="1">
    <source>
        <dbReference type="Pfam" id="PF13456"/>
    </source>
</evidence>
<dbReference type="InterPro" id="IPR044730">
    <property type="entry name" value="RNase_H-like_dom_plant"/>
</dbReference>
<dbReference type="GO" id="GO:0003676">
    <property type="term" value="F:nucleic acid binding"/>
    <property type="evidence" value="ECO:0007669"/>
    <property type="project" value="InterPro"/>
</dbReference>
<dbReference type="CDD" id="cd06222">
    <property type="entry name" value="RNase_H_like"/>
    <property type="match status" value="1"/>
</dbReference>
<dbReference type="SUPFAM" id="SSF53098">
    <property type="entry name" value="Ribonuclease H-like"/>
    <property type="match status" value="1"/>
</dbReference>
<name>A0A833VDI2_9POAL</name>
<comment type="caution">
    <text evidence="2">The sequence shown here is derived from an EMBL/GenBank/DDBJ whole genome shotgun (WGS) entry which is preliminary data.</text>
</comment>
<reference evidence="2" key="1">
    <citation type="submission" date="2020-01" db="EMBL/GenBank/DDBJ databases">
        <title>Genome sequence of Kobresia littledalei, the first chromosome-level genome in the family Cyperaceae.</title>
        <authorList>
            <person name="Qu G."/>
        </authorList>
    </citation>
    <scope>NUCLEOTIDE SEQUENCE</scope>
    <source>
        <strain evidence="2">C.B.Clarke</strain>
        <tissue evidence="2">Leaf</tissue>
    </source>
</reference>
<dbReference type="Proteomes" id="UP000623129">
    <property type="component" value="Unassembled WGS sequence"/>
</dbReference>
<accession>A0A833VDI2</accession>
<dbReference type="InterPro" id="IPR036397">
    <property type="entry name" value="RNaseH_sf"/>
</dbReference>
<dbReference type="Pfam" id="PF13456">
    <property type="entry name" value="RVT_3"/>
    <property type="match status" value="1"/>
</dbReference>
<proteinExistence type="predicted"/>
<evidence type="ECO:0000313" key="3">
    <source>
        <dbReference type="Proteomes" id="UP000623129"/>
    </source>
</evidence>
<evidence type="ECO:0000313" key="2">
    <source>
        <dbReference type="EMBL" id="KAF3320804.1"/>
    </source>
</evidence>
<organism evidence="2 3">
    <name type="scientific">Carex littledalei</name>
    <dbReference type="NCBI Taxonomy" id="544730"/>
    <lineage>
        <taxon>Eukaryota</taxon>
        <taxon>Viridiplantae</taxon>
        <taxon>Streptophyta</taxon>
        <taxon>Embryophyta</taxon>
        <taxon>Tracheophyta</taxon>
        <taxon>Spermatophyta</taxon>
        <taxon>Magnoliopsida</taxon>
        <taxon>Liliopsida</taxon>
        <taxon>Poales</taxon>
        <taxon>Cyperaceae</taxon>
        <taxon>Cyperoideae</taxon>
        <taxon>Cariceae</taxon>
        <taxon>Carex</taxon>
        <taxon>Carex subgen. Euthyceras</taxon>
    </lineage>
</organism>
<protein>
    <recommendedName>
        <fullName evidence="1">RNase H type-1 domain-containing protein</fullName>
    </recommendedName>
</protein>
<keyword evidence="3" id="KW-1185">Reference proteome</keyword>
<dbReference type="EMBL" id="SWLB01000028">
    <property type="protein sequence ID" value="KAF3320804.1"/>
    <property type="molecule type" value="Genomic_DNA"/>
</dbReference>
<dbReference type="Gene3D" id="3.30.420.10">
    <property type="entry name" value="Ribonuclease H-like superfamily/Ribonuclease H"/>
    <property type="match status" value="1"/>
</dbReference>